<organism evidence="1">
    <name type="scientific">Paenibacillus ihbetae</name>
    <dbReference type="NCBI Taxonomy" id="1870820"/>
    <lineage>
        <taxon>Bacteria</taxon>
        <taxon>Bacillati</taxon>
        <taxon>Bacillota</taxon>
        <taxon>Bacilli</taxon>
        <taxon>Bacillales</taxon>
        <taxon>Paenibacillaceae</taxon>
        <taxon>Paenibacillus</taxon>
    </lineage>
</organism>
<accession>A0A1B2E584</accession>
<dbReference type="AlphaFoldDB" id="A0A1B2E584"/>
<name>A0A1B2E584_9BACL</name>
<dbReference type="EMBL" id="MRVI01000001">
    <property type="protein sequence ID" value="OOC62705.1"/>
    <property type="molecule type" value="Genomic_DNA"/>
</dbReference>
<keyword evidence="3" id="KW-1185">Reference proteome</keyword>
<dbReference type="OrthoDB" id="2629334at2"/>
<evidence type="ECO:0000313" key="3">
    <source>
        <dbReference type="Proteomes" id="UP000189059"/>
    </source>
</evidence>
<evidence type="ECO:0000313" key="2">
    <source>
        <dbReference type="EMBL" id="OOC62705.1"/>
    </source>
</evidence>
<dbReference type="KEGG" id="pib:BBD41_22565"/>
<reference evidence="1" key="1">
    <citation type="submission" date="2016-08" db="EMBL/GenBank/DDBJ databases">
        <title>Complete Genome Seqeunce of Paenibacillus sp. nov. IHBB 9852 from high altitute lake of Indian trans-Himalayas.</title>
        <authorList>
            <person name="Kiran S."/>
            <person name="Swarnkar M.K."/>
            <person name="Rana A."/>
            <person name="Tewari R."/>
            <person name="Gulati A."/>
        </authorList>
    </citation>
    <scope>NUCLEOTIDE SEQUENCE [LARGE SCALE GENOMIC DNA]</scope>
    <source>
        <strain evidence="1">IHBB 9852</strain>
    </source>
</reference>
<dbReference type="GeneID" id="48311070"/>
<protein>
    <submittedName>
        <fullName evidence="1">Uncharacterized protein</fullName>
    </submittedName>
</protein>
<sequence length="72" mass="8545">MISDERLDELRLSGDLVRVVRDDLESNDIIGFVVAWDPQHVIIRRRNRRVVKLDRNYSYQLKSEPRVSPIEP</sequence>
<reference evidence="2 3" key="2">
    <citation type="submission" date="2016-12" db="EMBL/GenBank/DDBJ databases">
        <title>Genome sequencing and description of Paenibacillus sp. nov. from high altitude lake in the Indian Trans- Himalayas.</title>
        <authorList>
            <person name="Kiran S."/>
            <person name="Swarnkar M.K."/>
            <person name="Rana A."/>
            <person name="Tewari R."/>
            <person name="Gulati A."/>
        </authorList>
    </citation>
    <scope>NUCLEOTIDE SEQUENCE [LARGE SCALE GENOMIC DNA]</scope>
    <source>
        <strain evidence="2 3">IHBB 9951</strain>
    </source>
</reference>
<proteinExistence type="predicted"/>
<evidence type="ECO:0000313" key="1">
    <source>
        <dbReference type="EMBL" id="ANY75130.1"/>
    </source>
</evidence>
<gene>
    <name evidence="2" type="ORF">BBD40_13075</name>
    <name evidence="1" type="ORF">BBD41_22565</name>
</gene>
<dbReference type="Proteomes" id="UP000189059">
    <property type="component" value="Unassembled WGS sequence"/>
</dbReference>
<dbReference type="EMBL" id="CP016809">
    <property type="protein sequence ID" value="ANY75130.1"/>
    <property type="molecule type" value="Genomic_DNA"/>
</dbReference>
<dbReference type="RefSeq" id="WP_077567478.1">
    <property type="nucleotide sequence ID" value="NZ_CP016809.1"/>
</dbReference>